<dbReference type="Proteomes" id="UP000266841">
    <property type="component" value="Unassembled WGS sequence"/>
</dbReference>
<feature type="non-terminal residue" evidence="2">
    <location>
        <position position="83"/>
    </location>
</feature>
<sequence length="83" mass="8810">MLRLFQPRRPAADNDTASAPADKPRHRRTASDGTHETDTEELSTLSATSSGVGRPAADPHSPENRGTIVPGAPRVELLDMPGP</sequence>
<keyword evidence="3" id="KW-1185">Reference proteome</keyword>
<evidence type="ECO:0000313" key="2">
    <source>
        <dbReference type="EMBL" id="EJK53841.1"/>
    </source>
</evidence>
<name>K0RYA9_THAOC</name>
<dbReference type="AlphaFoldDB" id="K0RYA9"/>
<feature type="region of interest" description="Disordered" evidence="1">
    <location>
        <begin position="1"/>
        <end position="83"/>
    </location>
</feature>
<gene>
    <name evidence="2" type="ORF">THAOC_26641</name>
</gene>
<accession>K0RYA9</accession>
<comment type="caution">
    <text evidence="2">The sequence shown here is derived from an EMBL/GenBank/DDBJ whole genome shotgun (WGS) entry which is preliminary data.</text>
</comment>
<evidence type="ECO:0000313" key="3">
    <source>
        <dbReference type="Proteomes" id="UP000266841"/>
    </source>
</evidence>
<reference evidence="2 3" key="1">
    <citation type="journal article" date="2012" name="Genome Biol.">
        <title>Genome and low-iron response of an oceanic diatom adapted to chronic iron limitation.</title>
        <authorList>
            <person name="Lommer M."/>
            <person name="Specht M."/>
            <person name="Roy A.S."/>
            <person name="Kraemer L."/>
            <person name="Andreson R."/>
            <person name="Gutowska M.A."/>
            <person name="Wolf J."/>
            <person name="Bergner S.V."/>
            <person name="Schilhabel M.B."/>
            <person name="Klostermeier U.C."/>
            <person name="Beiko R.G."/>
            <person name="Rosenstiel P."/>
            <person name="Hippler M."/>
            <person name="Laroche J."/>
        </authorList>
    </citation>
    <scope>NUCLEOTIDE SEQUENCE [LARGE SCALE GENOMIC DNA]</scope>
    <source>
        <strain evidence="2 3">CCMP1005</strain>
    </source>
</reference>
<dbReference type="EMBL" id="AGNL01036907">
    <property type="protein sequence ID" value="EJK53841.1"/>
    <property type="molecule type" value="Genomic_DNA"/>
</dbReference>
<protein>
    <submittedName>
        <fullName evidence="2">Uncharacterized protein</fullName>
    </submittedName>
</protein>
<proteinExistence type="predicted"/>
<evidence type="ECO:0000256" key="1">
    <source>
        <dbReference type="SAM" id="MobiDB-lite"/>
    </source>
</evidence>
<organism evidence="2 3">
    <name type="scientific">Thalassiosira oceanica</name>
    <name type="common">Marine diatom</name>
    <dbReference type="NCBI Taxonomy" id="159749"/>
    <lineage>
        <taxon>Eukaryota</taxon>
        <taxon>Sar</taxon>
        <taxon>Stramenopiles</taxon>
        <taxon>Ochrophyta</taxon>
        <taxon>Bacillariophyta</taxon>
        <taxon>Coscinodiscophyceae</taxon>
        <taxon>Thalassiosirophycidae</taxon>
        <taxon>Thalassiosirales</taxon>
        <taxon>Thalassiosiraceae</taxon>
        <taxon>Thalassiosira</taxon>
    </lineage>
</organism>